<evidence type="ECO:0000256" key="2">
    <source>
        <dbReference type="SAM" id="Phobius"/>
    </source>
</evidence>
<keyword evidence="4" id="KW-1185">Reference proteome</keyword>
<feature type="region of interest" description="Disordered" evidence="1">
    <location>
        <begin position="75"/>
        <end position="97"/>
    </location>
</feature>
<protein>
    <submittedName>
        <fullName evidence="3">Uncharacterized protein</fullName>
    </submittedName>
</protein>
<proteinExistence type="predicted"/>
<name>A0AA46TJM1_9ACTN</name>
<dbReference type="EMBL" id="CP094970">
    <property type="protein sequence ID" value="UYM06490.1"/>
    <property type="molecule type" value="Genomic_DNA"/>
</dbReference>
<dbReference type="RefSeq" id="WP_271635396.1">
    <property type="nucleotide sequence ID" value="NZ_CP094970.1"/>
</dbReference>
<gene>
    <name evidence="3" type="ORF">L0C25_05295</name>
</gene>
<dbReference type="KEGG" id="sgrg:L0C25_05295"/>
<feature type="transmembrane region" description="Helical" evidence="2">
    <location>
        <begin position="45"/>
        <end position="65"/>
    </location>
</feature>
<accession>A0AA46TJM1</accession>
<evidence type="ECO:0000313" key="3">
    <source>
        <dbReference type="EMBL" id="UYM06490.1"/>
    </source>
</evidence>
<sequence>MNTEDRLRTELRETAERRNVDVDALYAATLERIESPVKPRGRHRAVLIAATAAAVVGIAAGGLWLDDELVGPGASMSPAGQGRPIQRPVTSGGPVDKEFSCAHTTSTNGAEGDPINVALPALHHMGIERSLFEQHGETGTLRLGPDDGTMSAKLEVRKDDGGWFVDRLERCTGPQGTYVPVPGLLELGPHGREMPTPLEPTGGEPKPTSSIVAVDDRPYYNRFGVIDHRTYYAYETESGVLVADYQDSYRAPKFAEYSSYFGLARHDRPLDDGFNFVPNDYSGPRKDFAFVVYYSTAPDTLTAELKDGTTIEADQIRGDDWRGTLYAVLAPPDQVDRFVLTRDGETTSYEPGEL</sequence>
<keyword evidence="2" id="KW-0812">Transmembrane</keyword>
<keyword evidence="2" id="KW-1133">Transmembrane helix</keyword>
<evidence type="ECO:0000313" key="4">
    <source>
        <dbReference type="Proteomes" id="UP001164390"/>
    </source>
</evidence>
<organism evidence="3 4">
    <name type="scientific">Solicola gregarius</name>
    <dbReference type="NCBI Taxonomy" id="2908642"/>
    <lineage>
        <taxon>Bacteria</taxon>
        <taxon>Bacillati</taxon>
        <taxon>Actinomycetota</taxon>
        <taxon>Actinomycetes</taxon>
        <taxon>Propionibacteriales</taxon>
        <taxon>Nocardioidaceae</taxon>
        <taxon>Solicola</taxon>
    </lineage>
</organism>
<dbReference type="AlphaFoldDB" id="A0AA46TJM1"/>
<evidence type="ECO:0000256" key="1">
    <source>
        <dbReference type="SAM" id="MobiDB-lite"/>
    </source>
</evidence>
<reference evidence="3" key="1">
    <citation type="submission" date="2022-01" db="EMBL/GenBank/DDBJ databases">
        <title>Nocardioidaceae gen. sp. A5X3R13.</title>
        <authorList>
            <person name="Lopez Marin M.A."/>
            <person name="Uhlik O."/>
        </authorList>
    </citation>
    <scope>NUCLEOTIDE SEQUENCE</scope>
    <source>
        <strain evidence="3">A5X3R13</strain>
    </source>
</reference>
<keyword evidence="2" id="KW-0472">Membrane</keyword>
<dbReference type="Proteomes" id="UP001164390">
    <property type="component" value="Chromosome"/>
</dbReference>